<gene>
    <name evidence="2" type="ORF">P7D85_14095</name>
</gene>
<comment type="caution">
    <text evidence="2">The sequence shown here is derived from an EMBL/GenBank/DDBJ whole genome shotgun (WGS) entry which is preliminary data.</text>
</comment>
<feature type="domain" description="N-acetyltransferase" evidence="1">
    <location>
        <begin position="4"/>
        <end position="145"/>
    </location>
</feature>
<protein>
    <submittedName>
        <fullName evidence="2">GNAT family N-acetyltransferase</fullName>
        <ecNumber evidence="2">2.3.1.-</ecNumber>
    </submittedName>
</protein>
<evidence type="ECO:0000259" key="1">
    <source>
        <dbReference type="PROSITE" id="PS51186"/>
    </source>
</evidence>
<dbReference type="Gene3D" id="3.40.630.30">
    <property type="match status" value="1"/>
</dbReference>
<evidence type="ECO:0000313" key="3">
    <source>
        <dbReference type="Proteomes" id="UP001252875"/>
    </source>
</evidence>
<dbReference type="PANTHER" id="PTHR13355">
    <property type="entry name" value="GLUCOSAMINE 6-PHOSPHATE N-ACETYLTRANSFERASE"/>
    <property type="match status" value="1"/>
</dbReference>
<keyword evidence="2" id="KW-0012">Acyltransferase</keyword>
<reference evidence="2 3" key="1">
    <citation type="submission" date="2023-03" db="EMBL/GenBank/DDBJ databases">
        <authorList>
            <person name="Shen W."/>
            <person name="Cai J."/>
        </authorList>
    </citation>
    <scope>NUCLEOTIDE SEQUENCE [LARGE SCALE GENOMIC DNA]</scope>
    <source>
        <strain evidence="2 3">D6-4</strain>
    </source>
</reference>
<dbReference type="InterPro" id="IPR039143">
    <property type="entry name" value="GNPNAT1-like"/>
</dbReference>
<dbReference type="InterPro" id="IPR000182">
    <property type="entry name" value="GNAT_dom"/>
</dbReference>
<dbReference type="RefSeq" id="WP_088934410.1">
    <property type="nucleotide sequence ID" value="NZ_JAFLVW010000028.1"/>
</dbReference>
<name>A0ABU3F1A5_9ENTE</name>
<keyword evidence="3" id="KW-1185">Reference proteome</keyword>
<dbReference type="InterPro" id="IPR016181">
    <property type="entry name" value="Acyl_CoA_acyltransferase"/>
</dbReference>
<accession>A0ABU3F1A5</accession>
<dbReference type="SUPFAM" id="SSF55729">
    <property type="entry name" value="Acyl-CoA N-acyltransferases (Nat)"/>
    <property type="match status" value="1"/>
</dbReference>
<evidence type="ECO:0000313" key="2">
    <source>
        <dbReference type="EMBL" id="MDT2600913.1"/>
    </source>
</evidence>
<dbReference type="PROSITE" id="PS51186">
    <property type="entry name" value="GNAT"/>
    <property type="match status" value="1"/>
</dbReference>
<dbReference type="EC" id="2.3.1.-" evidence="2"/>
<dbReference type="GO" id="GO:0016746">
    <property type="term" value="F:acyltransferase activity"/>
    <property type="evidence" value="ECO:0007669"/>
    <property type="project" value="UniProtKB-KW"/>
</dbReference>
<dbReference type="Pfam" id="PF00583">
    <property type="entry name" value="Acetyltransf_1"/>
    <property type="match status" value="1"/>
</dbReference>
<dbReference type="CDD" id="cd04301">
    <property type="entry name" value="NAT_SF"/>
    <property type="match status" value="1"/>
</dbReference>
<sequence length="145" mass="16218">MTNLRLEVGRDSDLRAASSYIRMCVFVLEKKIALADEFDQNDTSDTIYSVLFDGSCPVATARLLMEDTETARIGRVATIEEYRGKQLGSRVVRALEDLAKSKNFKQILIHAELSAAGFYENLGYHKKGESYEEDGVPCITLVKNC</sequence>
<proteinExistence type="predicted"/>
<dbReference type="Proteomes" id="UP001252875">
    <property type="component" value="Unassembled WGS sequence"/>
</dbReference>
<dbReference type="EMBL" id="JARPYI010000008">
    <property type="protein sequence ID" value="MDT2600913.1"/>
    <property type="molecule type" value="Genomic_DNA"/>
</dbReference>
<keyword evidence="2" id="KW-0808">Transferase</keyword>
<organism evidence="2 3">
    <name type="scientific">Enterococcus hulanensis</name>
    <dbReference type="NCBI Taxonomy" id="2559929"/>
    <lineage>
        <taxon>Bacteria</taxon>
        <taxon>Bacillati</taxon>
        <taxon>Bacillota</taxon>
        <taxon>Bacilli</taxon>
        <taxon>Lactobacillales</taxon>
        <taxon>Enterococcaceae</taxon>
        <taxon>Enterococcus</taxon>
    </lineage>
</organism>